<evidence type="ECO:0000313" key="8">
    <source>
        <dbReference type="EMBL" id="EKG18251.1"/>
    </source>
</evidence>
<evidence type="ECO:0000256" key="2">
    <source>
        <dbReference type="ARBA" id="ARBA00022692"/>
    </source>
</evidence>
<comment type="caution">
    <text evidence="8">The sequence shown here is derived from an EMBL/GenBank/DDBJ whole genome shotgun (WGS) entry which is preliminary data.</text>
</comment>
<feature type="transmembrane region" description="Helical" evidence="6">
    <location>
        <begin position="42"/>
        <end position="62"/>
    </location>
</feature>
<dbReference type="STRING" id="1126212.K2R7A4"/>
<dbReference type="Pfam" id="PF20684">
    <property type="entry name" value="Fung_rhodopsin"/>
    <property type="match status" value="1"/>
</dbReference>
<feature type="domain" description="Rhodopsin" evidence="7">
    <location>
        <begin position="26"/>
        <end position="268"/>
    </location>
</feature>
<accession>K2R7A4</accession>
<feature type="transmembrane region" description="Helical" evidence="6">
    <location>
        <begin position="242"/>
        <end position="262"/>
    </location>
</feature>
<dbReference type="OrthoDB" id="3897607at2759"/>
<dbReference type="PANTHER" id="PTHR33048">
    <property type="entry name" value="PTH11-LIKE INTEGRAL MEMBRANE PROTEIN (AFU_ORTHOLOGUE AFUA_5G11245)"/>
    <property type="match status" value="1"/>
</dbReference>
<evidence type="ECO:0000259" key="7">
    <source>
        <dbReference type="Pfam" id="PF20684"/>
    </source>
</evidence>
<evidence type="ECO:0000256" key="6">
    <source>
        <dbReference type="SAM" id="Phobius"/>
    </source>
</evidence>
<comment type="subcellular location">
    <subcellularLocation>
        <location evidence="1">Membrane</location>
        <topology evidence="1">Multi-pass membrane protein</topology>
    </subcellularLocation>
</comment>
<organism evidence="8 9">
    <name type="scientific">Macrophomina phaseolina (strain MS6)</name>
    <name type="common">Charcoal rot fungus</name>
    <dbReference type="NCBI Taxonomy" id="1126212"/>
    <lineage>
        <taxon>Eukaryota</taxon>
        <taxon>Fungi</taxon>
        <taxon>Dikarya</taxon>
        <taxon>Ascomycota</taxon>
        <taxon>Pezizomycotina</taxon>
        <taxon>Dothideomycetes</taxon>
        <taxon>Dothideomycetes incertae sedis</taxon>
        <taxon>Botryosphaeriales</taxon>
        <taxon>Botryosphaeriaceae</taxon>
        <taxon>Macrophomina</taxon>
    </lineage>
</organism>
<sequence>MYYDSSPKLVAAVLILCIPACALFALRCYVRLARTKWGMDDWVMAASMPFFLLLTISALISADNGVGAHASRLSEPEKEKGLKWFYLAQIFFCISILFAKVSIALQLVRVASQKRAYLVGLWVIIAAIVLSLSFTAMFLLTQCTPVKANWIPTTPGAKCLPSLAVTIVSFIQSSINIITDWLCAVLPIPLLWDVKMNLNTKLSVLGLLSLGIFASVSAMIRLNYTVNYMNPTADYLYGVVNLVIWAFAEVSIAIICGCTACLRPLVSKAFKFGSSSDHEDTFTLQTRRNHLSRSYNGVKVPSVDSRLADKGGVIAHCSAGRAGSDAESSSIKDDSESQVQFLEGSGVHVKYEVAHRVQ</sequence>
<feature type="transmembrane region" description="Helical" evidence="6">
    <location>
        <begin position="12"/>
        <end position="30"/>
    </location>
</feature>
<dbReference type="GO" id="GO:0016020">
    <property type="term" value="C:membrane"/>
    <property type="evidence" value="ECO:0007669"/>
    <property type="project" value="UniProtKB-SubCell"/>
</dbReference>
<dbReference type="EMBL" id="AHHD01000212">
    <property type="protein sequence ID" value="EKG18251.1"/>
    <property type="molecule type" value="Genomic_DNA"/>
</dbReference>
<dbReference type="VEuPathDB" id="FungiDB:MPH_04511"/>
<feature type="transmembrane region" description="Helical" evidence="6">
    <location>
        <begin position="117"/>
        <end position="140"/>
    </location>
</feature>
<dbReference type="PANTHER" id="PTHR33048:SF31">
    <property type="entry name" value="INTEGRAL MEMBRANE PROTEIN"/>
    <property type="match status" value="1"/>
</dbReference>
<proteinExistence type="inferred from homology"/>
<evidence type="ECO:0000256" key="3">
    <source>
        <dbReference type="ARBA" id="ARBA00022989"/>
    </source>
</evidence>
<comment type="similarity">
    <text evidence="5">Belongs to the SAT4 family.</text>
</comment>
<dbReference type="eggNOG" id="ENOG502SHAY">
    <property type="taxonomic scope" value="Eukaryota"/>
</dbReference>
<keyword evidence="3 6" id="KW-1133">Transmembrane helix</keyword>
<gene>
    <name evidence="8" type="ORF">MPH_04511</name>
</gene>
<evidence type="ECO:0000313" key="9">
    <source>
        <dbReference type="Proteomes" id="UP000007129"/>
    </source>
</evidence>
<name>K2R7A4_MACPH</name>
<keyword evidence="4 6" id="KW-0472">Membrane</keyword>
<dbReference type="InParanoid" id="K2R7A4"/>
<evidence type="ECO:0000256" key="1">
    <source>
        <dbReference type="ARBA" id="ARBA00004141"/>
    </source>
</evidence>
<evidence type="ECO:0000256" key="4">
    <source>
        <dbReference type="ARBA" id="ARBA00023136"/>
    </source>
</evidence>
<feature type="transmembrane region" description="Helical" evidence="6">
    <location>
        <begin position="82"/>
        <end position="105"/>
    </location>
</feature>
<dbReference type="InterPro" id="IPR052337">
    <property type="entry name" value="SAT4-like"/>
</dbReference>
<feature type="transmembrane region" description="Helical" evidence="6">
    <location>
        <begin position="204"/>
        <end position="222"/>
    </location>
</feature>
<keyword evidence="2 6" id="KW-0812">Transmembrane</keyword>
<protein>
    <recommendedName>
        <fullName evidence="7">Rhodopsin domain-containing protein</fullName>
    </recommendedName>
</protein>
<dbReference type="InterPro" id="IPR049326">
    <property type="entry name" value="Rhodopsin_dom_fungi"/>
</dbReference>
<reference evidence="8 9" key="1">
    <citation type="journal article" date="2012" name="BMC Genomics">
        <title>Tools to kill: Genome of one of the most destructive plant pathogenic fungi Macrophomina phaseolina.</title>
        <authorList>
            <person name="Islam M.S."/>
            <person name="Haque M.S."/>
            <person name="Islam M.M."/>
            <person name="Emdad E.M."/>
            <person name="Halim A."/>
            <person name="Hossen Q.M.M."/>
            <person name="Hossain M.Z."/>
            <person name="Ahmed B."/>
            <person name="Rahim S."/>
            <person name="Rahman M.S."/>
            <person name="Alam M.M."/>
            <person name="Hou S."/>
            <person name="Wan X."/>
            <person name="Saito J.A."/>
            <person name="Alam M."/>
        </authorList>
    </citation>
    <scope>NUCLEOTIDE SEQUENCE [LARGE SCALE GENOMIC DNA]</scope>
    <source>
        <strain evidence="8 9">MS6</strain>
    </source>
</reference>
<dbReference type="AlphaFoldDB" id="K2R7A4"/>
<dbReference type="Proteomes" id="UP000007129">
    <property type="component" value="Unassembled WGS sequence"/>
</dbReference>
<dbReference type="HOGENOM" id="CLU_028200_3_4_1"/>
<evidence type="ECO:0000256" key="5">
    <source>
        <dbReference type="ARBA" id="ARBA00038359"/>
    </source>
</evidence>
<feature type="transmembrane region" description="Helical" evidence="6">
    <location>
        <begin position="160"/>
        <end position="192"/>
    </location>
</feature>